<dbReference type="AlphaFoldDB" id="A0A517N2X9"/>
<protein>
    <submittedName>
        <fullName evidence="1">Uncharacterized protein</fullName>
    </submittedName>
</protein>
<gene>
    <name evidence="1" type="ORF">HG15A2_48250</name>
</gene>
<sequence>MATTTKRTRPVYEVRIGRIRAAIWENETQNGIRHNVTISRLYKADEQWKDSPSFGRDDLPLVAKVADLAHSWILGVTPEQTPAATEF</sequence>
<accession>A0A517N2X9</accession>
<organism evidence="1 2">
    <name type="scientific">Adhaeretor mobilis</name>
    <dbReference type="NCBI Taxonomy" id="1930276"/>
    <lineage>
        <taxon>Bacteria</taxon>
        <taxon>Pseudomonadati</taxon>
        <taxon>Planctomycetota</taxon>
        <taxon>Planctomycetia</taxon>
        <taxon>Pirellulales</taxon>
        <taxon>Lacipirellulaceae</taxon>
        <taxon>Adhaeretor</taxon>
    </lineage>
</organism>
<proteinExistence type="predicted"/>
<dbReference type="Proteomes" id="UP000319852">
    <property type="component" value="Chromosome"/>
</dbReference>
<dbReference type="KEGG" id="amob:HG15A2_48250"/>
<keyword evidence="2" id="KW-1185">Reference proteome</keyword>
<evidence type="ECO:0000313" key="1">
    <source>
        <dbReference type="EMBL" id="QDT01483.1"/>
    </source>
</evidence>
<dbReference type="RefSeq" id="WP_246117835.1">
    <property type="nucleotide sequence ID" value="NZ_CP036263.1"/>
</dbReference>
<reference evidence="1 2" key="1">
    <citation type="submission" date="2019-02" db="EMBL/GenBank/DDBJ databases">
        <title>Deep-cultivation of Planctomycetes and their phenomic and genomic characterization uncovers novel biology.</title>
        <authorList>
            <person name="Wiegand S."/>
            <person name="Jogler M."/>
            <person name="Boedeker C."/>
            <person name="Pinto D."/>
            <person name="Vollmers J."/>
            <person name="Rivas-Marin E."/>
            <person name="Kohn T."/>
            <person name="Peeters S.H."/>
            <person name="Heuer A."/>
            <person name="Rast P."/>
            <person name="Oberbeckmann S."/>
            <person name="Bunk B."/>
            <person name="Jeske O."/>
            <person name="Meyerdierks A."/>
            <person name="Storesund J.E."/>
            <person name="Kallscheuer N."/>
            <person name="Luecker S."/>
            <person name="Lage O.M."/>
            <person name="Pohl T."/>
            <person name="Merkel B.J."/>
            <person name="Hornburger P."/>
            <person name="Mueller R.-W."/>
            <person name="Bruemmer F."/>
            <person name="Labrenz M."/>
            <person name="Spormann A.M."/>
            <person name="Op den Camp H."/>
            <person name="Overmann J."/>
            <person name="Amann R."/>
            <person name="Jetten M.S.M."/>
            <person name="Mascher T."/>
            <person name="Medema M.H."/>
            <person name="Devos D.P."/>
            <person name="Kaster A.-K."/>
            <person name="Ovreas L."/>
            <person name="Rohde M."/>
            <person name="Galperin M.Y."/>
            <person name="Jogler C."/>
        </authorList>
    </citation>
    <scope>NUCLEOTIDE SEQUENCE [LARGE SCALE GENOMIC DNA]</scope>
    <source>
        <strain evidence="1 2">HG15A2</strain>
    </source>
</reference>
<dbReference type="EMBL" id="CP036263">
    <property type="protein sequence ID" value="QDT01483.1"/>
    <property type="molecule type" value="Genomic_DNA"/>
</dbReference>
<name>A0A517N2X9_9BACT</name>
<evidence type="ECO:0000313" key="2">
    <source>
        <dbReference type="Proteomes" id="UP000319852"/>
    </source>
</evidence>